<feature type="non-terminal residue" evidence="1">
    <location>
        <position position="1"/>
    </location>
</feature>
<dbReference type="AlphaFoldDB" id="A0AAD6UMV8"/>
<dbReference type="Proteomes" id="UP001219525">
    <property type="component" value="Unassembled WGS sequence"/>
</dbReference>
<proteinExistence type="predicted"/>
<evidence type="ECO:0000313" key="2">
    <source>
        <dbReference type="Proteomes" id="UP001219525"/>
    </source>
</evidence>
<accession>A0AAD6UMV8</accession>
<protein>
    <submittedName>
        <fullName evidence="1">Uncharacterized protein</fullName>
    </submittedName>
</protein>
<evidence type="ECO:0000313" key="1">
    <source>
        <dbReference type="EMBL" id="KAJ7189918.1"/>
    </source>
</evidence>
<keyword evidence="2" id="KW-1185">Reference proteome</keyword>
<organism evidence="1 2">
    <name type="scientific">Mycena pura</name>
    <dbReference type="NCBI Taxonomy" id="153505"/>
    <lineage>
        <taxon>Eukaryota</taxon>
        <taxon>Fungi</taxon>
        <taxon>Dikarya</taxon>
        <taxon>Basidiomycota</taxon>
        <taxon>Agaricomycotina</taxon>
        <taxon>Agaricomycetes</taxon>
        <taxon>Agaricomycetidae</taxon>
        <taxon>Agaricales</taxon>
        <taxon>Marasmiineae</taxon>
        <taxon>Mycenaceae</taxon>
        <taxon>Mycena</taxon>
    </lineage>
</organism>
<reference evidence="1" key="1">
    <citation type="submission" date="2023-03" db="EMBL/GenBank/DDBJ databases">
        <title>Massive genome expansion in bonnet fungi (Mycena s.s.) driven by repeated elements and novel gene families across ecological guilds.</title>
        <authorList>
            <consortium name="Lawrence Berkeley National Laboratory"/>
            <person name="Harder C.B."/>
            <person name="Miyauchi S."/>
            <person name="Viragh M."/>
            <person name="Kuo A."/>
            <person name="Thoen E."/>
            <person name="Andreopoulos B."/>
            <person name="Lu D."/>
            <person name="Skrede I."/>
            <person name="Drula E."/>
            <person name="Henrissat B."/>
            <person name="Morin E."/>
            <person name="Kohler A."/>
            <person name="Barry K."/>
            <person name="LaButti K."/>
            <person name="Morin E."/>
            <person name="Salamov A."/>
            <person name="Lipzen A."/>
            <person name="Mereny Z."/>
            <person name="Hegedus B."/>
            <person name="Baldrian P."/>
            <person name="Stursova M."/>
            <person name="Weitz H."/>
            <person name="Taylor A."/>
            <person name="Grigoriev I.V."/>
            <person name="Nagy L.G."/>
            <person name="Martin F."/>
            <person name="Kauserud H."/>
        </authorList>
    </citation>
    <scope>NUCLEOTIDE SEQUENCE</scope>
    <source>
        <strain evidence="1">9144</strain>
    </source>
</reference>
<name>A0AAD6UMV8_9AGAR</name>
<comment type="caution">
    <text evidence="1">The sequence shown here is derived from an EMBL/GenBank/DDBJ whole genome shotgun (WGS) entry which is preliminary data.</text>
</comment>
<dbReference type="EMBL" id="JARJCW010000162">
    <property type="protein sequence ID" value="KAJ7189918.1"/>
    <property type="molecule type" value="Genomic_DNA"/>
</dbReference>
<gene>
    <name evidence="1" type="ORF">GGX14DRAFT_382724</name>
</gene>
<sequence length="99" mass="11353">PNTFLGVPWPVFTPVDRPLAPSDVNPESVRAFFDRPALRTFKTEREIDMIMKNTVRRFHPDRFNEKRLVISSIRDATERAAVLQAADIVIKTMNAVRTS</sequence>